<comment type="caution">
    <text evidence="2">The sequence shown here is derived from an EMBL/GenBank/DDBJ whole genome shotgun (WGS) entry which is preliminary data.</text>
</comment>
<feature type="transmembrane region" description="Helical" evidence="1">
    <location>
        <begin position="109"/>
        <end position="128"/>
    </location>
</feature>
<gene>
    <name evidence="2" type="ORF">FIA58_009120</name>
</gene>
<accession>A0ABX0IQK0</accession>
<evidence type="ECO:0000313" key="2">
    <source>
        <dbReference type="EMBL" id="NHN25833.1"/>
    </source>
</evidence>
<keyword evidence="3" id="KW-1185">Reference proteome</keyword>
<name>A0ABX0IQK0_9FLAO</name>
<keyword evidence="1" id="KW-1133">Transmembrane helix</keyword>
<feature type="transmembrane region" description="Helical" evidence="1">
    <location>
        <begin position="75"/>
        <end position="97"/>
    </location>
</feature>
<dbReference type="RefSeq" id="WP_140962174.1">
    <property type="nucleotide sequence ID" value="NZ_VEVQ02000005.1"/>
</dbReference>
<keyword evidence="1" id="KW-0472">Membrane</keyword>
<keyword evidence="1" id="KW-0812">Transmembrane</keyword>
<reference evidence="2 3" key="2">
    <citation type="submission" date="2020-02" db="EMBL/GenBank/DDBJ databases">
        <title>Flavobacterium profundi sp. nov., isolated from a deep-sea seamount.</title>
        <authorList>
            <person name="Zhang D.-C."/>
        </authorList>
    </citation>
    <scope>NUCLEOTIDE SEQUENCE [LARGE SCALE GENOMIC DNA]</scope>
    <source>
        <strain evidence="2 3">EC11</strain>
    </source>
</reference>
<proteinExistence type="predicted"/>
<evidence type="ECO:0008006" key="4">
    <source>
        <dbReference type="Google" id="ProtNLM"/>
    </source>
</evidence>
<sequence>MNKAIQFVGKLFGAGNPITEILDRFVPDKSVKQAFEHEIKMKLLEISQNEFEDMENARKMQIEALKQNDTFSKRFVYYLSAVILINSVLAGFLAIFVEFPPLNREFVNQYFNFSFIAGSTQVISFYFGRATKNNNNSI</sequence>
<organism evidence="2 3">
    <name type="scientific">Flavobacterium jejuense</name>
    <dbReference type="NCBI Taxonomy" id="1544455"/>
    <lineage>
        <taxon>Bacteria</taxon>
        <taxon>Pseudomonadati</taxon>
        <taxon>Bacteroidota</taxon>
        <taxon>Flavobacteriia</taxon>
        <taxon>Flavobacteriales</taxon>
        <taxon>Flavobacteriaceae</taxon>
        <taxon>Flavobacterium</taxon>
    </lineage>
</organism>
<protein>
    <recommendedName>
        <fullName evidence="4">SMODS and SLOG-associating 2TM effector domain-containing protein</fullName>
    </recommendedName>
</protein>
<dbReference type="EMBL" id="VEVQ02000005">
    <property type="protein sequence ID" value="NHN25833.1"/>
    <property type="molecule type" value="Genomic_DNA"/>
</dbReference>
<dbReference type="Proteomes" id="UP000817854">
    <property type="component" value="Unassembled WGS sequence"/>
</dbReference>
<evidence type="ECO:0000313" key="3">
    <source>
        <dbReference type="Proteomes" id="UP000817854"/>
    </source>
</evidence>
<evidence type="ECO:0000256" key="1">
    <source>
        <dbReference type="SAM" id="Phobius"/>
    </source>
</evidence>
<reference evidence="3" key="1">
    <citation type="submission" date="2019-05" db="EMBL/GenBank/DDBJ databases">
        <title>Flavobacterium profundi sp. nov., isolated from a deep-sea seamount.</title>
        <authorList>
            <person name="Zhang D.-C."/>
        </authorList>
    </citation>
    <scope>NUCLEOTIDE SEQUENCE [LARGE SCALE GENOMIC DNA]</scope>
    <source>
        <strain evidence="3">EC11</strain>
    </source>
</reference>